<dbReference type="OrthoDB" id="5607838at2"/>
<dbReference type="PANTHER" id="PTHR30203:SF24">
    <property type="entry name" value="BLR4935 PROTEIN"/>
    <property type="match status" value="1"/>
</dbReference>
<proteinExistence type="predicted"/>
<evidence type="ECO:0000313" key="3">
    <source>
        <dbReference type="EMBL" id="AHG18810.1"/>
    </source>
</evidence>
<dbReference type="Proteomes" id="UP000019030">
    <property type="component" value="Chromosome"/>
</dbReference>
<dbReference type="RefSeq" id="WP_024913472.1">
    <property type="nucleotide sequence ID" value="NZ_CP007044.2"/>
</dbReference>
<dbReference type="InterPro" id="IPR010131">
    <property type="entry name" value="MdtP/NodT-like"/>
</dbReference>
<dbReference type="AlphaFoldDB" id="W0L9X7"/>
<dbReference type="SUPFAM" id="SSF56954">
    <property type="entry name" value="Outer membrane efflux proteins (OEP)"/>
    <property type="match status" value="1"/>
</dbReference>
<evidence type="ECO:0000256" key="2">
    <source>
        <dbReference type="SAM" id="SignalP"/>
    </source>
</evidence>
<organism evidence="3 4">
    <name type="scientific">Chania multitudinisentens RB-25</name>
    <dbReference type="NCBI Taxonomy" id="1441930"/>
    <lineage>
        <taxon>Bacteria</taxon>
        <taxon>Pseudomonadati</taxon>
        <taxon>Pseudomonadota</taxon>
        <taxon>Gammaproteobacteria</taxon>
        <taxon>Enterobacterales</taxon>
        <taxon>Yersiniaceae</taxon>
        <taxon>Chania</taxon>
    </lineage>
</organism>
<accession>W0L9X7</accession>
<keyword evidence="4" id="KW-1185">Reference proteome</keyword>
<dbReference type="Gene3D" id="1.20.1600.10">
    <property type="entry name" value="Outer membrane efflux proteins (OEP)"/>
    <property type="match status" value="1"/>
</dbReference>
<keyword evidence="1" id="KW-0175">Coiled coil</keyword>
<evidence type="ECO:0000313" key="4">
    <source>
        <dbReference type="Proteomes" id="UP000019030"/>
    </source>
</evidence>
<sequence length="419" mass="46067">MAKLLSHPLRVGWLLLACYTASTAAAELTLEQALTAAERYSAELSANQHQANALQNMADSALQLPDPKLNIGIENIPVQGNNGRRLTREGMTMERVGIMQDYVSSSKRQRKADTLRAEANRTAAGSATIRARLQQQTAQAWLELALSQQTLKDAQTLVNESERQIAAQHTGVASGSSPATNVIDARLTLLAMQDRASEAQRDVAIAQARLTQLTGQPEASTHGALPRFERLPAENQMLQQAIKQHPEVVQASREADVAKARSAQSEIAAIPDVGIEVYYGKRADGYEDLAGVMFTVDLPLFRSQRQDKDHAADVSRSMEANDQLTLLLRDHQAQLNTLLAQYQAAQDQWQRQQQQAIPLQQQRLALQLAQYRSGKSDLSSVLEARRALLDSRLGAGKAARELAQLWAALRYLTPQETAQ</sequence>
<feature type="coiled-coil region" evidence="1">
    <location>
        <begin position="189"/>
        <end position="216"/>
    </location>
</feature>
<dbReference type="STRING" id="1441930.Z042_03695"/>
<dbReference type="PANTHER" id="PTHR30203">
    <property type="entry name" value="OUTER MEMBRANE CATION EFFLUX PROTEIN"/>
    <property type="match status" value="1"/>
</dbReference>
<evidence type="ECO:0000256" key="1">
    <source>
        <dbReference type="SAM" id="Coils"/>
    </source>
</evidence>
<dbReference type="KEGG" id="sfo:Z042_03695"/>
<name>W0L9X7_9GAMM</name>
<feature type="coiled-coil region" evidence="1">
    <location>
        <begin position="321"/>
        <end position="355"/>
    </location>
</feature>
<reference evidence="3 4" key="2">
    <citation type="submission" date="2015-03" db="EMBL/GenBank/DDBJ databases">
        <authorList>
            <person name="Chan K.-G."/>
        </authorList>
    </citation>
    <scope>NUCLEOTIDE SEQUENCE [LARGE SCALE GENOMIC DNA]</scope>
    <source>
        <strain evidence="3 4">RB-25</strain>
    </source>
</reference>
<feature type="chain" id="PRO_5004791790" evidence="2">
    <location>
        <begin position="27"/>
        <end position="419"/>
    </location>
</feature>
<gene>
    <name evidence="3" type="ORF">Z042_03695</name>
</gene>
<protein>
    <submittedName>
        <fullName evidence="3">Heavy metal RND transporter</fullName>
    </submittedName>
</protein>
<keyword evidence="2" id="KW-0732">Signal</keyword>
<dbReference type="GO" id="GO:0015562">
    <property type="term" value="F:efflux transmembrane transporter activity"/>
    <property type="evidence" value="ECO:0007669"/>
    <property type="project" value="InterPro"/>
</dbReference>
<dbReference type="eggNOG" id="COG1538">
    <property type="taxonomic scope" value="Bacteria"/>
</dbReference>
<dbReference type="EMBL" id="CP007044">
    <property type="protein sequence ID" value="AHG18810.1"/>
    <property type="molecule type" value="Genomic_DNA"/>
</dbReference>
<feature type="signal peptide" evidence="2">
    <location>
        <begin position="1"/>
        <end position="26"/>
    </location>
</feature>
<dbReference type="HOGENOM" id="CLU_012817_15_1_6"/>
<dbReference type="PATRIC" id="fig|1441930.4.peg.739"/>
<reference evidence="3 4" key="1">
    <citation type="submission" date="2014-01" db="EMBL/GenBank/DDBJ databases">
        <title>Isolation of Serratia multitudinisentens RB-25 from Ex-Landfill site.</title>
        <authorList>
            <person name="Robson E.H.J."/>
        </authorList>
    </citation>
    <scope>NUCLEOTIDE SEQUENCE [LARGE SCALE GENOMIC DNA]</scope>
    <source>
        <strain evidence="3 4">RB-25</strain>
    </source>
</reference>